<keyword evidence="1" id="KW-1133">Transmembrane helix</keyword>
<evidence type="ECO:0000313" key="2">
    <source>
        <dbReference type="EMBL" id="CAB4586802.1"/>
    </source>
</evidence>
<evidence type="ECO:0000313" key="4">
    <source>
        <dbReference type="EMBL" id="CAB4783896.1"/>
    </source>
</evidence>
<name>A0A6J6SI45_9ZZZZ</name>
<feature type="transmembrane region" description="Helical" evidence="1">
    <location>
        <begin position="53"/>
        <end position="71"/>
    </location>
</feature>
<dbReference type="EMBL" id="CAFBPL010000029">
    <property type="protein sequence ID" value="CAB5012959.1"/>
    <property type="molecule type" value="Genomic_DNA"/>
</dbReference>
<protein>
    <submittedName>
        <fullName evidence="3">Unannotated protein</fullName>
    </submittedName>
</protein>
<evidence type="ECO:0000313" key="8">
    <source>
        <dbReference type="EMBL" id="CAB5012959.1"/>
    </source>
</evidence>
<sequence length="99" mass="11727">MSEPEWIHEEYEPKPATKKQKLILNISLGLALPFCIWAGWFELSRAQTGNWRAWVYTFEWPFFGGVCIYLWNRLRKGDIPKIPKPNLPYTITDENEPDK</sequence>
<keyword evidence="1" id="KW-0472">Membrane</keyword>
<evidence type="ECO:0000256" key="1">
    <source>
        <dbReference type="SAM" id="Phobius"/>
    </source>
</evidence>
<dbReference type="EMBL" id="CAFBQT010000003">
    <property type="protein sequence ID" value="CAB5057920.1"/>
    <property type="molecule type" value="Genomic_DNA"/>
</dbReference>
<organism evidence="3">
    <name type="scientific">freshwater metagenome</name>
    <dbReference type="NCBI Taxonomy" id="449393"/>
    <lineage>
        <taxon>unclassified sequences</taxon>
        <taxon>metagenomes</taxon>
        <taxon>ecological metagenomes</taxon>
    </lineage>
</organism>
<dbReference type="EMBL" id="CAFAAT010000033">
    <property type="protein sequence ID" value="CAB4803228.1"/>
    <property type="molecule type" value="Genomic_DNA"/>
</dbReference>
<evidence type="ECO:0000313" key="9">
    <source>
        <dbReference type="EMBL" id="CAB5057920.1"/>
    </source>
</evidence>
<dbReference type="AlphaFoldDB" id="A0A6J6SI45"/>
<accession>A0A6J6SI45</accession>
<proteinExistence type="predicted"/>
<dbReference type="EMBL" id="CAFBNI010000009">
    <property type="protein sequence ID" value="CAB4939032.1"/>
    <property type="molecule type" value="Genomic_DNA"/>
</dbReference>
<gene>
    <name evidence="2" type="ORF">UFOPK1791_00296</name>
    <name evidence="3" type="ORF">UFOPK2802_00088</name>
    <name evidence="4" type="ORF">UFOPK2982_00110</name>
    <name evidence="5" type="ORF">UFOPK3083_00474</name>
    <name evidence="6" type="ORF">UFOPK3783_00194</name>
    <name evidence="7" type="ORF">UFOPK3948_00229</name>
    <name evidence="8" type="ORF">UFOPK4113_00400</name>
    <name evidence="9" type="ORF">UFOPK4355_00049</name>
</gene>
<evidence type="ECO:0000313" key="3">
    <source>
        <dbReference type="EMBL" id="CAB4734267.1"/>
    </source>
</evidence>
<reference evidence="3" key="1">
    <citation type="submission" date="2020-05" db="EMBL/GenBank/DDBJ databases">
        <authorList>
            <person name="Chiriac C."/>
            <person name="Salcher M."/>
            <person name="Ghai R."/>
            <person name="Kavagutti S V."/>
        </authorList>
    </citation>
    <scope>NUCLEOTIDE SEQUENCE</scope>
</reference>
<dbReference type="EMBL" id="CAEZUF010000015">
    <property type="protein sequence ID" value="CAB4586802.1"/>
    <property type="molecule type" value="Genomic_DNA"/>
</dbReference>
<feature type="transmembrane region" description="Helical" evidence="1">
    <location>
        <begin position="22"/>
        <end position="41"/>
    </location>
</feature>
<keyword evidence="1" id="KW-0812">Transmembrane</keyword>
<dbReference type="EMBL" id="CAEZYX010000005">
    <property type="protein sequence ID" value="CAB4734267.1"/>
    <property type="molecule type" value="Genomic_DNA"/>
</dbReference>
<dbReference type="EMBL" id="CAFAAE010000008">
    <property type="protein sequence ID" value="CAB4783896.1"/>
    <property type="molecule type" value="Genomic_DNA"/>
</dbReference>
<dbReference type="EMBL" id="CAFBOI010000013">
    <property type="protein sequence ID" value="CAB4972445.1"/>
    <property type="molecule type" value="Genomic_DNA"/>
</dbReference>
<evidence type="ECO:0000313" key="7">
    <source>
        <dbReference type="EMBL" id="CAB4972445.1"/>
    </source>
</evidence>
<evidence type="ECO:0000313" key="6">
    <source>
        <dbReference type="EMBL" id="CAB4939032.1"/>
    </source>
</evidence>
<evidence type="ECO:0000313" key="5">
    <source>
        <dbReference type="EMBL" id="CAB4803228.1"/>
    </source>
</evidence>